<dbReference type="SUPFAM" id="SSF51261">
    <property type="entry name" value="Duplicated hybrid motif"/>
    <property type="match status" value="1"/>
</dbReference>
<evidence type="ECO:0000256" key="1">
    <source>
        <dbReference type="SAM" id="SignalP"/>
    </source>
</evidence>
<dbReference type="EMBL" id="WMIB01000021">
    <property type="protein sequence ID" value="MTH55022.1"/>
    <property type="molecule type" value="Genomic_DNA"/>
</dbReference>
<dbReference type="OrthoDB" id="9809488at2"/>
<dbReference type="Gene3D" id="2.70.70.10">
    <property type="entry name" value="Glucose Permease (Domain IIA)"/>
    <property type="match status" value="1"/>
</dbReference>
<protein>
    <submittedName>
        <fullName evidence="3">Peptidoglycan DD-metalloendopeptidase family protein</fullName>
    </submittedName>
</protein>
<proteinExistence type="predicted"/>
<feature type="domain" description="M23ase beta-sheet core" evidence="2">
    <location>
        <begin position="191"/>
        <end position="281"/>
    </location>
</feature>
<evidence type="ECO:0000313" key="3">
    <source>
        <dbReference type="EMBL" id="MTH55022.1"/>
    </source>
</evidence>
<dbReference type="PANTHER" id="PTHR21666">
    <property type="entry name" value="PEPTIDASE-RELATED"/>
    <property type="match status" value="1"/>
</dbReference>
<dbReference type="InterPro" id="IPR050570">
    <property type="entry name" value="Cell_wall_metabolism_enzyme"/>
</dbReference>
<feature type="signal peptide" evidence="1">
    <location>
        <begin position="1"/>
        <end position="20"/>
    </location>
</feature>
<organism evidence="3 4">
    <name type="scientific">Metabacillus mangrovi</name>
    <dbReference type="NCBI Taxonomy" id="1491830"/>
    <lineage>
        <taxon>Bacteria</taxon>
        <taxon>Bacillati</taxon>
        <taxon>Bacillota</taxon>
        <taxon>Bacilli</taxon>
        <taxon>Bacillales</taxon>
        <taxon>Bacillaceae</taxon>
        <taxon>Metabacillus</taxon>
    </lineage>
</organism>
<keyword evidence="4" id="KW-1185">Reference proteome</keyword>
<comment type="caution">
    <text evidence="3">The sequence shown here is derived from an EMBL/GenBank/DDBJ whole genome shotgun (WGS) entry which is preliminary data.</text>
</comment>
<dbReference type="InterPro" id="IPR016047">
    <property type="entry name" value="M23ase_b-sheet_dom"/>
</dbReference>
<reference evidence="3 4" key="1">
    <citation type="journal article" date="2017" name="Int. J. Syst. Evol. Microbiol.">
        <title>Bacillus mangrovi sp. nov., isolated from a sediment sample from a mangrove forest.</title>
        <authorList>
            <person name="Gupta V."/>
            <person name="Singh P.K."/>
            <person name="Korpole S."/>
            <person name="Tanuku N.R.S."/>
            <person name="Pinnaka A.K."/>
        </authorList>
    </citation>
    <scope>NUCLEOTIDE SEQUENCE [LARGE SCALE GENOMIC DNA]</scope>
    <source>
        <strain evidence="3 4">KCTC 33872</strain>
    </source>
</reference>
<gene>
    <name evidence="3" type="ORF">GKZ89_16585</name>
</gene>
<dbReference type="InterPro" id="IPR011055">
    <property type="entry name" value="Dup_hybrid_motif"/>
</dbReference>
<dbReference type="Pfam" id="PF01551">
    <property type="entry name" value="Peptidase_M23"/>
    <property type="match status" value="1"/>
</dbReference>
<sequence length="309" mass="35055">MKKWMLVVLFLALGIGFQHTVAKEEAVVRPKAIGKLILKGEYERVYRQTSEEFRKEISLEDFMELSNKFNIGVKKYKLVSDLPLAPEIKEYIWLDQTGTKGISAAVEKDGTIAGLGFVLLEKFASDRFFTKYQYEMPFKGRWFTYWGGTNVLQNYHYEFDIQRYAYDFVKMKRGMTYKGDPLKNESYFAFGKPVLAPLGGTVVETENGVRDNIPGEMNEDEPLGNTVIIQHANGEYSVLAHFKQGSVKVKKGDKVRTGQLLGECGNSGNSSEAHIHFQVSSSPEVFEGKSIRIQFKNGKEPVRGETVRN</sequence>
<dbReference type="CDD" id="cd12797">
    <property type="entry name" value="M23_peptidase"/>
    <property type="match status" value="1"/>
</dbReference>
<dbReference type="Proteomes" id="UP000434639">
    <property type="component" value="Unassembled WGS sequence"/>
</dbReference>
<dbReference type="AlphaFoldDB" id="A0A7X2S7F2"/>
<dbReference type="GO" id="GO:0004222">
    <property type="term" value="F:metalloendopeptidase activity"/>
    <property type="evidence" value="ECO:0007669"/>
    <property type="project" value="TreeGrafter"/>
</dbReference>
<keyword evidence="1" id="KW-0732">Signal</keyword>
<accession>A0A7X2S7F2</accession>
<dbReference type="PANTHER" id="PTHR21666:SF270">
    <property type="entry name" value="MUREIN HYDROLASE ACTIVATOR ENVC"/>
    <property type="match status" value="1"/>
</dbReference>
<evidence type="ECO:0000313" key="4">
    <source>
        <dbReference type="Proteomes" id="UP000434639"/>
    </source>
</evidence>
<dbReference type="RefSeq" id="WP_155113528.1">
    <property type="nucleotide sequence ID" value="NZ_WMIB01000021.1"/>
</dbReference>
<name>A0A7X2S7F2_9BACI</name>
<feature type="chain" id="PRO_5038406952" evidence="1">
    <location>
        <begin position="21"/>
        <end position="309"/>
    </location>
</feature>
<evidence type="ECO:0000259" key="2">
    <source>
        <dbReference type="Pfam" id="PF01551"/>
    </source>
</evidence>